<feature type="transmembrane region" description="Helical" evidence="1">
    <location>
        <begin position="33"/>
        <end position="53"/>
    </location>
</feature>
<organism evidence="3 4">
    <name type="scientific">Candidatus Polarisedimenticola svalbardensis</name>
    <dbReference type="NCBI Taxonomy" id="2886004"/>
    <lineage>
        <taxon>Bacteria</taxon>
        <taxon>Pseudomonadati</taxon>
        <taxon>Acidobacteriota</taxon>
        <taxon>Candidatus Polarisedimenticolia</taxon>
        <taxon>Candidatus Polarisedimenticolales</taxon>
        <taxon>Candidatus Polarisedimenticolaceae</taxon>
        <taxon>Candidatus Polarisedimenticola</taxon>
    </lineage>
</organism>
<feature type="transmembrane region" description="Helical" evidence="1">
    <location>
        <begin position="189"/>
        <end position="208"/>
    </location>
</feature>
<feature type="transmembrane region" description="Helical" evidence="1">
    <location>
        <begin position="113"/>
        <end position="133"/>
    </location>
</feature>
<feature type="transmembrane region" description="Helical" evidence="1">
    <location>
        <begin position="154"/>
        <end position="183"/>
    </location>
</feature>
<feature type="transmembrane region" description="Helical" evidence="1">
    <location>
        <begin position="315"/>
        <end position="334"/>
    </location>
</feature>
<comment type="caution">
    <text evidence="3">The sequence shown here is derived from an EMBL/GenBank/DDBJ whole genome shotgun (WGS) entry which is preliminary data.</text>
</comment>
<keyword evidence="1" id="KW-1133">Transmembrane helix</keyword>
<dbReference type="Pfam" id="PF02517">
    <property type="entry name" value="Rce1-like"/>
    <property type="match status" value="1"/>
</dbReference>
<accession>A0A8J6Y478</accession>
<name>A0A8J6Y478_9BACT</name>
<feature type="domain" description="CAAX prenyl protease 2/Lysostaphin resistance protein A-like" evidence="2">
    <location>
        <begin position="188"/>
        <end position="293"/>
    </location>
</feature>
<keyword evidence="1" id="KW-0472">Membrane</keyword>
<evidence type="ECO:0000259" key="2">
    <source>
        <dbReference type="Pfam" id="PF02517"/>
    </source>
</evidence>
<proteinExistence type="predicted"/>
<dbReference type="GO" id="GO:0080120">
    <property type="term" value="P:CAAX-box protein maturation"/>
    <property type="evidence" value="ECO:0007669"/>
    <property type="project" value="UniProtKB-ARBA"/>
</dbReference>
<keyword evidence="3" id="KW-0378">Hydrolase</keyword>
<keyword evidence="1" id="KW-0812">Transmembrane</keyword>
<protein>
    <submittedName>
        <fullName evidence="3">CPBP family intramembrane metalloprotease</fullName>
    </submittedName>
</protein>
<dbReference type="AlphaFoldDB" id="A0A8J6Y478"/>
<reference evidence="3 4" key="1">
    <citation type="submission" date="2020-08" db="EMBL/GenBank/DDBJ databases">
        <title>Acidobacteriota in marine sediments use diverse sulfur dissimilation pathways.</title>
        <authorList>
            <person name="Wasmund K."/>
        </authorList>
    </citation>
    <scope>NUCLEOTIDE SEQUENCE [LARGE SCALE GENOMIC DNA]</scope>
    <source>
        <strain evidence="3">MAG AM4</strain>
    </source>
</reference>
<gene>
    <name evidence="3" type="ORF">IFK94_01945</name>
</gene>
<feature type="transmembrane region" description="Helical" evidence="1">
    <location>
        <begin position="73"/>
        <end position="93"/>
    </location>
</feature>
<evidence type="ECO:0000313" key="3">
    <source>
        <dbReference type="EMBL" id="MBD3866860.1"/>
    </source>
</evidence>
<dbReference type="InterPro" id="IPR003675">
    <property type="entry name" value="Rce1/LyrA-like_dom"/>
</dbReference>
<dbReference type="Proteomes" id="UP000648239">
    <property type="component" value="Unassembled WGS sequence"/>
</dbReference>
<dbReference type="EMBL" id="JACXWD010000003">
    <property type="protein sequence ID" value="MBD3866860.1"/>
    <property type="molecule type" value="Genomic_DNA"/>
</dbReference>
<keyword evidence="3" id="KW-0645">Protease</keyword>
<sequence length="345" mass="37220">MRIPRTLAWIMIGLTLLTAGILRQFHDGTPGSPYVSGTVGSLLFAAIFFLLLVSAREWQIGAVGGRGGKGIRLGSLTPLLLILLVEKWASLTLYDPIFYSLAPPVASQAEYDAWYKVLGGVLLILLCVLLGAFSRPAGARTWDRSRPSRFPAAAVATLAVVAATYGLLWMLSLALGGGLHLAWPPPQPLLIWILVGQALLAFGEEVYYRGLVLSELKRLSPRLGIRKPGLRRWFALVAMATLFSLEHIAPGLPRQEILRQLVFAFALGLLFGLIAIVTHNLHYAAGIHAWINWQLLGTAPGLVNDSGVAVLPPGAYIGVGLILAFLAAMVLARLRPGAPQVHEQQ</sequence>
<keyword evidence="3" id="KW-0482">Metalloprotease</keyword>
<evidence type="ECO:0000256" key="1">
    <source>
        <dbReference type="SAM" id="Phobius"/>
    </source>
</evidence>
<dbReference type="GO" id="GO:0004175">
    <property type="term" value="F:endopeptidase activity"/>
    <property type="evidence" value="ECO:0007669"/>
    <property type="project" value="UniProtKB-ARBA"/>
</dbReference>
<evidence type="ECO:0000313" key="4">
    <source>
        <dbReference type="Proteomes" id="UP000648239"/>
    </source>
</evidence>
<feature type="transmembrane region" description="Helical" evidence="1">
    <location>
        <begin position="257"/>
        <end position="276"/>
    </location>
</feature>
<dbReference type="GO" id="GO:0008237">
    <property type="term" value="F:metallopeptidase activity"/>
    <property type="evidence" value="ECO:0007669"/>
    <property type="project" value="UniProtKB-KW"/>
</dbReference>